<keyword evidence="7 10" id="KW-0342">GTP-binding</keyword>
<keyword evidence="4" id="KW-0479">Metal-binding</keyword>
<gene>
    <name evidence="10" type="primary">engB</name>
    <name evidence="12" type="ORF">KDN34_17180</name>
</gene>
<dbReference type="InterPro" id="IPR019987">
    <property type="entry name" value="GTP-bd_ribosome_bio_YsxC"/>
</dbReference>
<dbReference type="EMBL" id="CP073587">
    <property type="protein sequence ID" value="QUN05875.1"/>
    <property type="molecule type" value="Genomic_DNA"/>
</dbReference>
<dbReference type="NCBIfam" id="TIGR03598">
    <property type="entry name" value="GTPase_YsxC"/>
    <property type="match status" value="1"/>
</dbReference>
<dbReference type="SUPFAM" id="SSF52540">
    <property type="entry name" value="P-loop containing nucleoside triphosphate hydrolases"/>
    <property type="match status" value="1"/>
</dbReference>
<dbReference type="Gene3D" id="3.40.50.300">
    <property type="entry name" value="P-loop containing nucleotide triphosphate hydrolases"/>
    <property type="match status" value="1"/>
</dbReference>
<dbReference type="Proteomes" id="UP000679575">
    <property type="component" value="Chromosome"/>
</dbReference>
<sequence length="219" mass="24403">MTTTRINFHKTRFLISAPDIAHLEQHLAEVSGIEIAFAGRSNAGKSSALNALTEQKSLARTSKTPGRTQLINVFAVDEWRRLVDLPGYGFAQVPQAMKIKWQQALAEYLQHRECLGGVVVLMDIRHPLKDLDRQMVEWSVASELPVLVLLTKADKLTQSARMKTVNDVRKALEELKGEVIVEPFSALKGTGKEKVLSILDNWCHPQWLVDGIAAAQPTE</sequence>
<name>A0ABX7YT88_9GAMM</name>
<keyword evidence="6" id="KW-0460">Magnesium</keyword>
<accession>A0ABX7YT88</accession>
<protein>
    <recommendedName>
        <fullName evidence="10">Probable GTP-binding protein EngB</fullName>
    </recommendedName>
</protein>
<dbReference type="CDD" id="cd01876">
    <property type="entry name" value="YihA_EngB"/>
    <property type="match status" value="1"/>
</dbReference>
<dbReference type="InterPro" id="IPR027417">
    <property type="entry name" value="P-loop_NTPase"/>
</dbReference>
<keyword evidence="3 10" id="KW-0132">Cell division</keyword>
<evidence type="ECO:0000256" key="9">
    <source>
        <dbReference type="ARBA" id="ARBA00023306"/>
    </source>
</evidence>
<evidence type="ECO:0000256" key="7">
    <source>
        <dbReference type="ARBA" id="ARBA00023134"/>
    </source>
</evidence>
<dbReference type="PROSITE" id="PS51706">
    <property type="entry name" value="G_ENGB"/>
    <property type="match status" value="1"/>
</dbReference>
<organism evidence="12 13">
    <name type="scientific">Shewanella yunxiaonensis</name>
    <dbReference type="NCBI Taxonomy" id="2829809"/>
    <lineage>
        <taxon>Bacteria</taxon>
        <taxon>Pseudomonadati</taxon>
        <taxon>Pseudomonadota</taxon>
        <taxon>Gammaproteobacteria</taxon>
        <taxon>Alteromonadales</taxon>
        <taxon>Shewanellaceae</taxon>
        <taxon>Shewanella</taxon>
    </lineage>
</organism>
<proteinExistence type="inferred from homology"/>
<dbReference type="Pfam" id="PF01926">
    <property type="entry name" value="MMR_HSR1"/>
    <property type="match status" value="1"/>
</dbReference>
<dbReference type="PANTHER" id="PTHR11649:SF13">
    <property type="entry name" value="ENGB-TYPE G DOMAIN-CONTAINING PROTEIN"/>
    <property type="match status" value="1"/>
</dbReference>
<keyword evidence="13" id="KW-1185">Reference proteome</keyword>
<keyword evidence="5 10" id="KW-0547">Nucleotide-binding</keyword>
<evidence type="ECO:0000256" key="1">
    <source>
        <dbReference type="ARBA" id="ARBA00001946"/>
    </source>
</evidence>
<evidence type="ECO:0000256" key="2">
    <source>
        <dbReference type="ARBA" id="ARBA00009638"/>
    </source>
</evidence>
<evidence type="ECO:0000256" key="5">
    <source>
        <dbReference type="ARBA" id="ARBA00022741"/>
    </source>
</evidence>
<evidence type="ECO:0000256" key="10">
    <source>
        <dbReference type="HAMAP-Rule" id="MF_00321"/>
    </source>
</evidence>
<feature type="domain" description="EngB-type G" evidence="11">
    <location>
        <begin position="31"/>
        <end position="205"/>
    </location>
</feature>
<keyword evidence="8 10" id="KW-0717">Septation</keyword>
<evidence type="ECO:0000313" key="13">
    <source>
        <dbReference type="Proteomes" id="UP000679575"/>
    </source>
</evidence>
<dbReference type="InterPro" id="IPR006073">
    <property type="entry name" value="GTP-bd"/>
</dbReference>
<comment type="cofactor">
    <cofactor evidence="1">
        <name>Mg(2+)</name>
        <dbReference type="ChEBI" id="CHEBI:18420"/>
    </cofactor>
</comment>
<evidence type="ECO:0000256" key="8">
    <source>
        <dbReference type="ARBA" id="ARBA00023210"/>
    </source>
</evidence>
<comment type="function">
    <text evidence="10">Necessary for normal cell division and for the maintenance of normal septation.</text>
</comment>
<evidence type="ECO:0000256" key="4">
    <source>
        <dbReference type="ARBA" id="ARBA00022723"/>
    </source>
</evidence>
<evidence type="ECO:0000256" key="3">
    <source>
        <dbReference type="ARBA" id="ARBA00022618"/>
    </source>
</evidence>
<evidence type="ECO:0000259" key="11">
    <source>
        <dbReference type="PROSITE" id="PS51706"/>
    </source>
</evidence>
<reference evidence="12 13" key="1">
    <citation type="submission" date="2021-04" db="EMBL/GenBank/DDBJ databases">
        <title>Novel species identification of genus Shewanella.</title>
        <authorList>
            <person name="Liu G."/>
        </authorList>
    </citation>
    <scope>NUCLEOTIDE SEQUENCE [LARGE SCALE GENOMIC DNA]</scope>
    <source>
        <strain evidence="12 13">FJAT-54481</strain>
    </source>
</reference>
<evidence type="ECO:0000256" key="6">
    <source>
        <dbReference type="ARBA" id="ARBA00022842"/>
    </source>
</evidence>
<dbReference type="RefSeq" id="WP_212594901.1">
    <property type="nucleotide sequence ID" value="NZ_CP073587.1"/>
</dbReference>
<dbReference type="HAMAP" id="MF_00321">
    <property type="entry name" value="GTPase_EngB"/>
    <property type="match status" value="1"/>
</dbReference>
<dbReference type="InterPro" id="IPR030393">
    <property type="entry name" value="G_ENGB_dom"/>
</dbReference>
<keyword evidence="9 10" id="KW-0131">Cell cycle</keyword>
<evidence type="ECO:0000313" key="12">
    <source>
        <dbReference type="EMBL" id="QUN05875.1"/>
    </source>
</evidence>
<dbReference type="PANTHER" id="PTHR11649">
    <property type="entry name" value="MSS1/TRME-RELATED GTP-BINDING PROTEIN"/>
    <property type="match status" value="1"/>
</dbReference>
<comment type="similarity">
    <text evidence="2 10">Belongs to the TRAFAC class TrmE-Era-EngA-EngB-Septin-like GTPase superfamily. EngB GTPase family.</text>
</comment>